<proteinExistence type="predicted"/>
<feature type="coiled-coil region" evidence="1">
    <location>
        <begin position="77"/>
        <end position="104"/>
    </location>
</feature>
<name>A0A9P1I8X7_9PELO</name>
<evidence type="ECO:0000313" key="4">
    <source>
        <dbReference type="Proteomes" id="UP001152747"/>
    </source>
</evidence>
<evidence type="ECO:0000313" key="2">
    <source>
        <dbReference type="EMBL" id="CAI5439150.1"/>
    </source>
</evidence>
<evidence type="ECO:0000256" key="1">
    <source>
        <dbReference type="SAM" id="Coils"/>
    </source>
</evidence>
<protein>
    <submittedName>
        <fullName evidence="3">Uncharacterized protein</fullName>
    </submittedName>
</protein>
<dbReference type="EMBL" id="CANHGI010000001">
    <property type="protein sequence ID" value="CAI5440248.1"/>
    <property type="molecule type" value="Genomic_DNA"/>
</dbReference>
<gene>
    <name evidence="2" type="ORF">CAMP_LOCUS1787</name>
    <name evidence="3" type="ORF">CAMP_LOCUS2885</name>
</gene>
<accession>A0A9P1I8X7</accession>
<comment type="caution">
    <text evidence="3">The sequence shown here is derived from an EMBL/GenBank/DDBJ whole genome shotgun (WGS) entry which is preliminary data.</text>
</comment>
<keyword evidence="1" id="KW-0175">Coiled coil</keyword>
<dbReference type="AlphaFoldDB" id="A0A9P1I8X7"/>
<reference evidence="3" key="1">
    <citation type="submission" date="2022-11" db="EMBL/GenBank/DDBJ databases">
        <authorList>
            <person name="Kikuchi T."/>
        </authorList>
    </citation>
    <scope>NUCLEOTIDE SEQUENCE</scope>
    <source>
        <strain evidence="3">PS1010</strain>
    </source>
</reference>
<evidence type="ECO:0000313" key="3">
    <source>
        <dbReference type="EMBL" id="CAI5440248.1"/>
    </source>
</evidence>
<sequence>MASNPTKEQFEKEQNKMEKEIEAMEFELKIRLEMMVLLNILIRKERNLQNEEDFGVMYDRFGEFFENAMNGFIVTSLKKKNIDAASLKSQVAQMEKQREVMKFEIRIRREMVALLGTVEASREELDNEEDVA</sequence>
<organism evidence="3 4">
    <name type="scientific">Caenorhabditis angaria</name>
    <dbReference type="NCBI Taxonomy" id="860376"/>
    <lineage>
        <taxon>Eukaryota</taxon>
        <taxon>Metazoa</taxon>
        <taxon>Ecdysozoa</taxon>
        <taxon>Nematoda</taxon>
        <taxon>Chromadorea</taxon>
        <taxon>Rhabditida</taxon>
        <taxon>Rhabditina</taxon>
        <taxon>Rhabditomorpha</taxon>
        <taxon>Rhabditoidea</taxon>
        <taxon>Rhabditidae</taxon>
        <taxon>Peloderinae</taxon>
        <taxon>Caenorhabditis</taxon>
    </lineage>
</organism>
<dbReference type="EMBL" id="CANHGI010000001">
    <property type="protein sequence ID" value="CAI5439150.1"/>
    <property type="molecule type" value="Genomic_DNA"/>
</dbReference>
<dbReference type="Proteomes" id="UP001152747">
    <property type="component" value="Unassembled WGS sequence"/>
</dbReference>
<keyword evidence="4" id="KW-1185">Reference proteome</keyword>